<dbReference type="Pfam" id="PF04564">
    <property type="entry name" value="U-box"/>
    <property type="match status" value="1"/>
</dbReference>
<keyword evidence="12" id="KW-1185">Reference proteome</keyword>
<comment type="pathway">
    <text evidence="3">Protein modification; protein ubiquitination.</text>
</comment>
<keyword evidence="5" id="KW-0808">Transferase</keyword>
<evidence type="ECO:0000256" key="1">
    <source>
        <dbReference type="ARBA" id="ARBA00000900"/>
    </source>
</evidence>
<dbReference type="GO" id="GO:0016567">
    <property type="term" value="P:protein ubiquitination"/>
    <property type="evidence" value="ECO:0007669"/>
    <property type="project" value="InterPro"/>
</dbReference>
<feature type="region of interest" description="Disordered" evidence="9">
    <location>
        <begin position="1"/>
        <end position="20"/>
    </location>
</feature>
<sequence>MERQMVMEKGSVLGSSSGGDESDLVQELMQVIETVGSYAAYRRTQRKECLNLVRRLKLLVPLLEEIREIDGPISAEALNLHLISINLIFVITVELMRMQLKRAKRRTETQDIELAMDMMVVFSKKDDRNADSAILERLAKKLDLHTIAGLKMETVAVRKLVKERGGQNAESIQQIIYLLGKFKEIAGMHDNNLIDAPTSSRSLDKCPSLLIPQEFLCPITLEIMTDPVITATGQTYDRESIQKWLDSDHRTCPKTGQTLVHLSLAPNVALRNLILQWCEKNNFKLPKMDPYVGSDRSAVKLKQQISSLVQNLSSCHLDVQRHAIVKIRMLSKENPDNRILIASSGGIPLLVHLLSYPNTKIQEQTVTALLNLSLDEVNKRLIAREGAIPAIIEVLQNGTDEARENSAAALFSLSMLDENKVMVGSFNGIPPLVDLLQNGTVRGKKDAATALFNLSLNRVNKSRAIKAGIIPPLLHLLEDKNLGMIDEALSILLLLASHPEGRNEIGRLSFIETLVDIIKDGTPKNKECATAVLLELGLNNSSFMLAALQYGVYEHLIEITRCGTNRAQRKANSLLQHMSKCEQIL</sequence>
<dbReference type="CDD" id="cd16664">
    <property type="entry name" value="RING-Ubox_PUB"/>
    <property type="match status" value="1"/>
</dbReference>
<name>A0AAP0X5Z6_LIQFO</name>
<dbReference type="Pfam" id="PF25368">
    <property type="entry name" value="PUB10_N"/>
    <property type="match status" value="1"/>
</dbReference>
<dbReference type="Gene3D" id="3.30.40.10">
    <property type="entry name" value="Zinc/RING finger domain, C3HC4 (zinc finger)"/>
    <property type="match status" value="1"/>
</dbReference>
<dbReference type="EMBL" id="JBBPBK010000004">
    <property type="protein sequence ID" value="KAK9286808.1"/>
    <property type="molecule type" value="Genomic_DNA"/>
</dbReference>
<feature type="repeat" description="ARM" evidence="8">
    <location>
        <begin position="386"/>
        <end position="428"/>
    </location>
</feature>
<evidence type="ECO:0000256" key="4">
    <source>
        <dbReference type="ARBA" id="ARBA00012483"/>
    </source>
</evidence>
<evidence type="ECO:0000256" key="3">
    <source>
        <dbReference type="ARBA" id="ARBA00004906"/>
    </source>
</evidence>
<dbReference type="InterPro" id="IPR003613">
    <property type="entry name" value="Ubox_domain"/>
</dbReference>
<accession>A0AAP0X5Z6</accession>
<dbReference type="Pfam" id="PF25598">
    <property type="entry name" value="ARM_PUB"/>
    <property type="match status" value="1"/>
</dbReference>
<dbReference type="PANTHER" id="PTHR23315:SF49">
    <property type="entry name" value="RING-TYPE E3 UBIQUITIN TRANSFERASE"/>
    <property type="match status" value="1"/>
</dbReference>
<feature type="repeat" description="ARM" evidence="8">
    <location>
        <begin position="427"/>
        <end position="469"/>
    </location>
</feature>
<protein>
    <recommendedName>
        <fullName evidence="4">RING-type E3 ubiquitin transferase</fullName>
        <ecNumber evidence="4">2.3.2.27</ecNumber>
    </recommendedName>
</protein>
<feature type="domain" description="U-box" evidence="10">
    <location>
        <begin position="210"/>
        <end position="284"/>
    </location>
</feature>
<dbReference type="PROSITE" id="PS50176">
    <property type="entry name" value="ARM_REPEAT"/>
    <property type="match status" value="3"/>
</dbReference>
<dbReference type="EC" id="2.3.2.27" evidence="4"/>
<feature type="repeat" description="ARM" evidence="8">
    <location>
        <begin position="345"/>
        <end position="387"/>
    </location>
</feature>
<evidence type="ECO:0000313" key="11">
    <source>
        <dbReference type="EMBL" id="KAK9286808.1"/>
    </source>
</evidence>
<dbReference type="PROSITE" id="PS51698">
    <property type="entry name" value="U_BOX"/>
    <property type="match status" value="1"/>
</dbReference>
<dbReference type="Proteomes" id="UP001415857">
    <property type="component" value="Unassembled WGS sequence"/>
</dbReference>
<dbReference type="InterPro" id="IPR011989">
    <property type="entry name" value="ARM-like"/>
</dbReference>
<comment type="function">
    <text evidence="2">Functions as an E3 ubiquitin ligase.</text>
</comment>
<dbReference type="AlphaFoldDB" id="A0AAP0X5Z6"/>
<reference evidence="11 12" key="1">
    <citation type="journal article" date="2024" name="Plant J.">
        <title>Genome sequences and population genomics reveal climatic adaptation and genomic divergence between two closely related sweetgum species.</title>
        <authorList>
            <person name="Xu W.Q."/>
            <person name="Ren C.Q."/>
            <person name="Zhang X.Y."/>
            <person name="Comes H.P."/>
            <person name="Liu X.H."/>
            <person name="Li Y.G."/>
            <person name="Kettle C.J."/>
            <person name="Jalonen R."/>
            <person name="Gaisberger H."/>
            <person name="Ma Y.Z."/>
            <person name="Qiu Y.X."/>
        </authorList>
    </citation>
    <scope>NUCLEOTIDE SEQUENCE [LARGE SCALE GENOMIC DNA]</scope>
    <source>
        <strain evidence="11">Hangzhou</strain>
    </source>
</reference>
<proteinExistence type="predicted"/>
<dbReference type="FunFam" id="1.25.10.10:FF:000082">
    <property type="entry name" value="RING-type E3 ubiquitin transferase"/>
    <property type="match status" value="1"/>
</dbReference>
<evidence type="ECO:0000256" key="6">
    <source>
        <dbReference type="ARBA" id="ARBA00022737"/>
    </source>
</evidence>
<evidence type="ECO:0000259" key="10">
    <source>
        <dbReference type="PROSITE" id="PS51698"/>
    </source>
</evidence>
<dbReference type="GO" id="GO:0061630">
    <property type="term" value="F:ubiquitin protein ligase activity"/>
    <property type="evidence" value="ECO:0007669"/>
    <property type="project" value="UniProtKB-EC"/>
</dbReference>
<evidence type="ECO:0000256" key="8">
    <source>
        <dbReference type="PROSITE-ProRule" id="PRU00259"/>
    </source>
</evidence>
<dbReference type="InterPro" id="IPR045210">
    <property type="entry name" value="RING-Ubox_PUB"/>
</dbReference>
<dbReference type="SUPFAM" id="SSF57850">
    <property type="entry name" value="RING/U-box"/>
    <property type="match status" value="1"/>
</dbReference>
<dbReference type="PANTHER" id="PTHR23315">
    <property type="entry name" value="U BOX DOMAIN-CONTAINING"/>
    <property type="match status" value="1"/>
</dbReference>
<gene>
    <name evidence="11" type="ORF">L1049_015213</name>
</gene>
<organism evidence="11 12">
    <name type="scientific">Liquidambar formosana</name>
    <name type="common">Formosan gum</name>
    <dbReference type="NCBI Taxonomy" id="63359"/>
    <lineage>
        <taxon>Eukaryota</taxon>
        <taxon>Viridiplantae</taxon>
        <taxon>Streptophyta</taxon>
        <taxon>Embryophyta</taxon>
        <taxon>Tracheophyta</taxon>
        <taxon>Spermatophyta</taxon>
        <taxon>Magnoliopsida</taxon>
        <taxon>eudicotyledons</taxon>
        <taxon>Gunneridae</taxon>
        <taxon>Pentapetalae</taxon>
        <taxon>Saxifragales</taxon>
        <taxon>Altingiaceae</taxon>
        <taxon>Liquidambar</taxon>
    </lineage>
</organism>
<dbReference type="Gene3D" id="1.25.10.10">
    <property type="entry name" value="Leucine-rich Repeat Variant"/>
    <property type="match status" value="1"/>
</dbReference>
<dbReference type="InterPro" id="IPR013083">
    <property type="entry name" value="Znf_RING/FYVE/PHD"/>
</dbReference>
<dbReference type="FunFam" id="3.30.40.10:FF:000562">
    <property type="entry name" value="RING-type E3 ubiquitin transferase"/>
    <property type="match status" value="1"/>
</dbReference>
<evidence type="ECO:0000256" key="9">
    <source>
        <dbReference type="SAM" id="MobiDB-lite"/>
    </source>
</evidence>
<dbReference type="InterPro" id="IPR000225">
    <property type="entry name" value="Armadillo"/>
</dbReference>
<evidence type="ECO:0000256" key="7">
    <source>
        <dbReference type="ARBA" id="ARBA00022786"/>
    </source>
</evidence>
<dbReference type="InterPro" id="IPR016024">
    <property type="entry name" value="ARM-type_fold"/>
</dbReference>
<feature type="compositionally biased region" description="Low complexity" evidence="9">
    <location>
        <begin position="10"/>
        <end position="19"/>
    </location>
</feature>
<dbReference type="SMART" id="SM00504">
    <property type="entry name" value="Ubox"/>
    <property type="match status" value="1"/>
</dbReference>
<comment type="caution">
    <text evidence="11">The sequence shown here is derived from an EMBL/GenBank/DDBJ whole genome shotgun (WGS) entry which is preliminary data.</text>
</comment>
<dbReference type="InterPro" id="IPR058678">
    <property type="entry name" value="ARM_PUB"/>
</dbReference>
<evidence type="ECO:0000256" key="5">
    <source>
        <dbReference type="ARBA" id="ARBA00022679"/>
    </source>
</evidence>
<comment type="catalytic activity">
    <reaction evidence="1">
        <text>S-ubiquitinyl-[E2 ubiquitin-conjugating enzyme]-L-cysteine + [acceptor protein]-L-lysine = [E2 ubiquitin-conjugating enzyme]-L-cysteine + N(6)-ubiquitinyl-[acceptor protein]-L-lysine.</text>
        <dbReference type="EC" id="2.3.2.27"/>
    </reaction>
</comment>
<dbReference type="SUPFAM" id="SSF48371">
    <property type="entry name" value="ARM repeat"/>
    <property type="match status" value="1"/>
</dbReference>
<dbReference type="InterPro" id="IPR057623">
    <property type="entry name" value="PUB12-19-like_N"/>
</dbReference>
<keyword evidence="6" id="KW-0677">Repeat</keyword>
<dbReference type="SMART" id="SM00185">
    <property type="entry name" value="ARM"/>
    <property type="match status" value="5"/>
</dbReference>
<evidence type="ECO:0000256" key="2">
    <source>
        <dbReference type="ARBA" id="ARBA00003861"/>
    </source>
</evidence>
<keyword evidence="7" id="KW-0833">Ubl conjugation pathway</keyword>
<evidence type="ECO:0000313" key="12">
    <source>
        <dbReference type="Proteomes" id="UP001415857"/>
    </source>
</evidence>